<dbReference type="AlphaFoldDB" id="A0A0G1DJN9"/>
<gene>
    <name evidence="2" type="ORF">UV73_C0005G0064</name>
</gene>
<organism evidence="2 3">
    <name type="scientific">Candidatus Gottesmanbacteria bacterium GW2011_GWA2_43_14</name>
    <dbReference type="NCBI Taxonomy" id="1618443"/>
    <lineage>
        <taxon>Bacteria</taxon>
        <taxon>Candidatus Gottesmaniibacteriota</taxon>
    </lineage>
</organism>
<evidence type="ECO:0000313" key="2">
    <source>
        <dbReference type="EMBL" id="KKS97787.1"/>
    </source>
</evidence>
<evidence type="ECO:0000256" key="1">
    <source>
        <dbReference type="SAM" id="Phobius"/>
    </source>
</evidence>
<dbReference type="STRING" id="1618443.UV73_C0005G0064"/>
<keyword evidence="1" id="KW-1133">Transmembrane helix</keyword>
<sequence length="161" mass="18658">MIEILLVIIIYLCASFIHIIKYRRQKAIKIGIINTYDIFLLFLPVLVITFQFIPVRWPLSSVFLYLLLSGVHFIFFTSPYLGDEGPSAKIYFLIKKQGEMNFKSLIANFSDEELIIKRIRNLENSKLILKKKTLFKTTAKGQLLSGLFNSYRQLLSWDTGG</sequence>
<dbReference type="Proteomes" id="UP000034894">
    <property type="component" value="Unassembled WGS sequence"/>
</dbReference>
<reference evidence="2 3" key="1">
    <citation type="journal article" date="2015" name="Nature">
        <title>rRNA introns, odd ribosomes, and small enigmatic genomes across a large radiation of phyla.</title>
        <authorList>
            <person name="Brown C.T."/>
            <person name="Hug L.A."/>
            <person name="Thomas B.C."/>
            <person name="Sharon I."/>
            <person name="Castelle C.J."/>
            <person name="Singh A."/>
            <person name="Wilkins M.J."/>
            <person name="Williams K.H."/>
            <person name="Banfield J.F."/>
        </authorList>
    </citation>
    <scope>NUCLEOTIDE SEQUENCE [LARGE SCALE GENOMIC DNA]</scope>
</reference>
<feature type="transmembrane region" description="Helical" evidence="1">
    <location>
        <begin position="6"/>
        <end position="22"/>
    </location>
</feature>
<proteinExistence type="predicted"/>
<keyword evidence="1" id="KW-0472">Membrane</keyword>
<feature type="transmembrane region" description="Helical" evidence="1">
    <location>
        <begin position="34"/>
        <end position="53"/>
    </location>
</feature>
<comment type="caution">
    <text evidence="2">The sequence shown here is derived from an EMBL/GenBank/DDBJ whole genome shotgun (WGS) entry which is preliminary data.</text>
</comment>
<protein>
    <submittedName>
        <fullName evidence="2">Uncharacterized protein</fullName>
    </submittedName>
</protein>
<feature type="transmembrane region" description="Helical" evidence="1">
    <location>
        <begin position="59"/>
        <end position="81"/>
    </location>
</feature>
<accession>A0A0G1DJN9</accession>
<evidence type="ECO:0000313" key="3">
    <source>
        <dbReference type="Proteomes" id="UP000034894"/>
    </source>
</evidence>
<keyword evidence="1" id="KW-0812">Transmembrane</keyword>
<name>A0A0G1DJN9_9BACT</name>
<dbReference type="EMBL" id="LCFP01000005">
    <property type="protein sequence ID" value="KKS97787.1"/>
    <property type="molecule type" value="Genomic_DNA"/>
</dbReference>